<gene>
    <name evidence="1" type="ORF">PECUL_23A023632</name>
</gene>
<sequence length="86" mass="8991">MKASRKGSKPKPRGSTLYSMFQPVTEVDDGTDDAANAVKTMVAKAPVETSDSHAELEEGASTAALQAAASTVNIYGWKAHSGSLHK</sequence>
<protein>
    <submittedName>
        <fullName evidence="1">Uncharacterized protein</fullName>
    </submittedName>
</protein>
<dbReference type="AlphaFoldDB" id="A0AAD1WA77"/>
<evidence type="ECO:0000313" key="2">
    <source>
        <dbReference type="Proteomes" id="UP001295444"/>
    </source>
</evidence>
<name>A0AAD1WA77_PELCU</name>
<dbReference type="EMBL" id="OW240917">
    <property type="protein sequence ID" value="CAH2301591.1"/>
    <property type="molecule type" value="Genomic_DNA"/>
</dbReference>
<evidence type="ECO:0000313" key="1">
    <source>
        <dbReference type="EMBL" id="CAH2301591.1"/>
    </source>
</evidence>
<keyword evidence="2" id="KW-1185">Reference proteome</keyword>
<reference evidence="1" key="1">
    <citation type="submission" date="2022-03" db="EMBL/GenBank/DDBJ databases">
        <authorList>
            <person name="Alioto T."/>
            <person name="Alioto T."/>
            <person name="Gomez Garrido J."/>
        </authorList>
    </citation>
    <scope>NUCLEOTIDE SEQUENCE</scope>
</reference>
<proteinExistence type="predicted"/>
<organism evidence="1 2">
    <name type="scientific">Pelobates cultripes</name>
    <name type="common">Western spadefoot toad</name>
    <dbReference type="NCBI Taxonomy" id="61616"/>
    <lineage>
        <taxon>Eukaryota</taxon>
        <taxon>Metazoa</taxon>
        <taxon>Chordata</taxon>
        <taxon>Craniata</taxon>
        <taxon>Vertebrata</taxon>
        <taxon>Euteleostomi</taxon>
        <taxon>Amphibia</taxon>
        <taxon>Batrachia</taxon>
        <taxon>Anura</taxon>
        <taxon>Pelobatoidea</taxon>
        <taxon>Pelobatidae</taxon>
        <taxon>Pelobates</taxon>
    </lineage>
</organism>
<accession>A0AAD1WA77</accession>
<dbReference type="Proteomes" id="UP001295444">
    <property type="component" value="Chromosome 06"/>
</dbReference>